<dbReference type="PANTHER" id="PTHR15921">
    <property type="entry name" value="PRE-MRNA CLEAVAGE COMPLEX II"/>
    <property type="match status" value="1"/>
</dbReference>
<dbReference type="Proteomes" id="UP000594638">
    <property type="component" value="Unassembled WGS sequence"/>
</dbReference>
<evidence type="ECO:0000313" key="2">
    <source>
        <dbReference type="EMBL" id="CAA2993341.1"/>
    </source>
</evidence>
<comment type="caution">
    <text evidence="2">The sequence shown here is derived from an EMBL/GenBank/DDBJ whole genome shotgun (WGS) entry which is preliminary data.</text>
</comment>
<organism evidence="2 3">
    <name type="scientific">Olea europaea subsp. europaea</name>
    <dbReference type="NCBI Taxonomy" id="158383"/>
    <lineage>
        <taxon>Eukaryota</taxon>
        <taxon>Viridiplantae</taxon>
        <taxon>Streptophyta</taxon>
        <taxon>Embryophyta</taxon>
        <taxon>Tracheophyta</taxon>
        <taxon>Spermatophyta</taxon>
        <taxon>Magnoliopsida</taxon>
        <taxon>eudicotyledons</taxon>
        <taxon>Gunneridae</taxon>
        <taxon>Pentapetalae</taxon>
        <taxon>asterids</taxon>
        <taxon>lamiids</taxon>
        <taxon>Lamiales</taxon>
        <taxon>Oleaceae</taxon>
        <taxon>Oleeae</taxon>
        <taxon>Olea</taxon>
    </lineage>
</organism>
<dbReference type="AlphaFoldDB" id="A0A8S0SMX2"/>
<dbReference type="PANTHER" id="PTHR15921:SF12">
    <property type="entry name" value="POLYADENYLATION AND CLEAVAGE FACTOR HOMOLOG 4"/>
    <property type="match status" value="1"/>
</dbReference>
<dbReference type="OrthoDB" id="2129491at2759"/>
<dbReference type="GO" id="GO:0031124">
    <property type="term" value="P:mRNA 3'-end processing"/>
    <property type="evidence" value="ECO:0007669"/>
    <property type="project" value="InterPro"/>
</dbReference>
<sequence>MWLSGAEAVGTEAVLGFLPADIDVEKKEDEEMAVPADDDQNVCTLCGETFDDFYSDEMDEWMYRGAVYMNAHAGSTAGMNKSQLGPIVHAKCRSESHVIPAENFTKDEVESTEEGRQRKRMRC</sequence>
<proteinExistence type="predicted"/>
<accession>A0A8S0SMX2</accession>
<dbReference type="Gramene" id="OE9A094074T1">
    <property type="protein sequence ID" value="OE9A094074C1"/>
    <property type="gene ID" value="OE9A094074"/>
</dbReference>
<protein>
    <submittedName>
        <fullName evidence="2">Polyadenylation and cleavage factor homolog 4-like isoform X2</fullName>
    </submittedName>
</protein>
<reference evidence="2 3" key="1">
    <citation type="submission" date="2019-12" db="EMBL/GenBank/DDBJ databases">
        <authorList>
            <person name="Alioto T."/>
            <person name="Alioto T."/>
            <person name="Gomez Garrido J."/>
        </authorList>
    </citation>
    <scope>NUCLEOTIDE SEQUENCE [LARGE SCALE GENOMIC DNA]</scope>
</reference>
<gene>
    <name evidence="2" type="ORF">OLEA9_A094074</name>
</gene>
<keyword evidence="3" id="KW-1185">Reference proteome</keyword>
<evidence type="ECO:0000259" key="1">
    <source>
        <dbReference type="Pfam" id="PF23228"/>
    </source>
</evidence>
<dbReference type="GO" id="GO:0005849">
    <property type="term" value="C:mRNA cleavage factor complex"/>
    <property type="evidence" value="ECO:0007669"/>
    <property type="project" value="TreeGrafter"/>
</dbReference>
<dbReference type="InterPro" id="IPR045154">
    <property type="entry name" value="PCF11-like"/>
</dbReference>
<dbReference type="EMBL" id="CACTIH010005448">
    <property type="protein sequence ID" value="CAA2993341.1"/>
    <property type="molecule type" value="Genomic_DNA"/>
</dbReference>
<feature type="domain" description="PCFS4-like zinc finger" evidence="1">
    <location>
        <begin position="28"/>
        <end position="95"/>
    </location>
</feature>
<dbReference type="GO" id="GO:0005737">
    <property type="term" value="C:cytoplasm"/>
    <property type="evidence" value="ECO:0007669"/>
    <property type="project" value="TreeGrafter"/>
</dbReference>
<dbReference type="GO" id="GO:0003729">
    <property type="term" value="F:mRNA binding"/>
    <property type="evidence" value="ECO:0007669"/>
    <property type="project" value="InterPro"/>
</dbReference>
<dbReference type="GO" id="GO:0006369">
    <property type="term" value="P:termination of RNA polymerase II transcription"/>
    <property type="evidence" value="ECO:0007669"/>
    <property type="project" value="InterPro"/>
</dbReference>
<name>A0A8S0SMX2_OLEEU</name>
<dbReference type="GO" id="GO:0000993">
    <property type="term" value="F:RNA polymerase II complex binding"/>
    <property type="evidence" value="ECO:0007669"/>
    <property type="project" value="InterPro"/>
</dbReference>
<evidence type="ECO:0000313" key="3">
    <source>
        <dbReference type="Proteomes" id="UP000594638"/>
    </source>
</evidence>
<dbReference type="Pfam" id="PF23228">
    <property type="entry name" value="zf_PCFS4"/>
    <property type="match status" value="1"/>
</dbReference>
<dbReference type="InterPro" id="IPR057242">
    <property type="entry name" value="PCFS4-like"/>
</dbReference>